<sequence>MLGFCWRRLEDMLPAQVYKAVRRSIFSNFAKFVLSVFDLEDFERVCNMDNRYESYSAFISKLQQVESGSGPLVAIAEGRMDVADFSDLREHEVGEILQTYEFRACRPPCIKGVSWGFCLWPGTYNALKPWDVKLAMKEMREYVPLMEDYKSQLTLEFMHDKGFRVLDTSFLEAWKGVDLQAIIDSFRIALAYEQSDEFKKFEDLGGVEGMTPPAFANSESNYFVMGMRGGLFGLACLKQSALQKFQEATTFPLTCGVFGNFADEVLEVVKIANHRRRMEGDRFIGVHHVLFGLSLSRVGATIQRILHLMQG</sequence>
<protein>
    <submittedName>
        <fullName evidence="1">Uncharacterized protein</fullName>
    </submittedName>
</protein>
<proteinExistence type="predicted"/>
<dbReference type="EMBL" id="CM046399">
    <property type="protein sequence ID" value="KAI8528730.1"/>
    <property type="molecule type" value="Genomic_DNA"/>
</dbReference>
<dbReference type="Proteomes" id="UP001062846">
    <property type="component" value="Chromosome 12"/>
</dbReference>
<accession>A0ACC0LJ42</accession>
<evidence type="ECO:0000313" key="2">
    <source>
        <dbReference type="Proteomes" id="UP001062846"/>
    </source>
</evidence>
<name>A0ACC0LJ42_RHOML</name>
<evidence type="ECO:0000313" key="1">
    <source>
        <dbReference type="EMBL" id="KAI8528730.1"/>
    </source>
</evidence>
<reference evidence="1" key="1">
    <citation type="submission" date="2022-02" db="EMBL/GenBank/DDBJ databases">
        <title>Plant Genome Project.</title>
        <authorList>
            <person name="Zhang R.-G."/>
        </authorList>
    </citation>
    <scope>NUCLEOTIDE SEQUENCE</scope>
    <source>
        <strain evidence="1">AT1</strain>
    </source>
</reference>
<gene>
    <name evidence="1" type="ORF">RHMOL_Rhmol12G0170000</name>
</gene>
<keyword evidence="2" id="KW-1185">Reference proteome</keyword>
<organism evidence="1 2">
    <name type="scientific">Rhododendron molle</name>
    <name type="common">Chinese azalea</name>
    <name type="synonym">Azalea mollis</name>
    <dbReference type="NCBI Taxonomy" id="49168"/>
    <lineage>
        <taxon>Eukaryota</taxon>
        <taxon>Viridiplantae</taxon>
        <taxon>Streptophyta</taxon>
        <taxon>Embryophyta</taxon>
        <taxon>Tracheophyta</taxon>
        <taxon>Spermatophyta</taxon>
        <taxon>Magnoliopsida</taxon>
        <taxon>eudicotyledons</taxon>
        <taxon>Gunneridae</taxon>
        <taxon>Pentapetalae</taxon>
        <taxon>asterids</taxon>
        <taxon>Ericales</taxon>
        <taxon>Ericaceae</taxon>
        <taxon>Ericoideae</taxon>
        <taxon>Rhodoreae</taxon>
        <taxon>Rhododendron</taxon>
    </lineage>
</organism>
<comment type="caution">
    <text evidence="1">The sequence shown here is derived from an EMBL/GenBank/DDBJ whole genome shotgun (WGS) entry which is preliminary data.</text>
</comment>